<keyword evidence="1" id="KW-1133">Transmembrane helix</keyword>
<comment type="caution">
    <text evidence="2">The sequence shown here is derived from an EMBL/GenBank/DDBJ whole genome shotgun (WGS) entry which is preliminary data.</text>
</comment>
<evidence type="ECO:0000313" key="3">
    <source>
        <dbReference type="Proteomes" id="UP001597452"/>
    </source>
</evidence>
<dbReference type="EMBL" id="JBHUMZ010000019">
    <property type="protein sequence ID" value="MFD2638891.1"/>
    <property type="molecule type" value="Genomic_DNA"/>
</dbReference>
<dbReference type="Proteomes" id="UP001597452">
    <property type="component" value="Unassembled WGS sequence"/>
</dbReference>
<protein>
    <submittedName>
        <fullName evidence="2">Uncharacterized protein</fullName>
    </submittedName>
</protein>
<feature type="transmembrane region" description="Helical" evidence="1">
    <location>
        <begin position="6"/>
        <end position="24"/>
    </location>
</feature>
<gene>
    <name evidence="2" type="ORF">ACFSW4_08450</name>
</gene>
<name>A0ABW5QAT1_9BACI</name>
<keyword evidence="1" id="KW-0812">Transmembrane</keyword>
<evidence type="ECO:0000256" key="1">
    <source>
        <dbReference type="SAM" id="Phobius"/>
    </source>
</evidence>
<evidence type="ECO:0000313" key="2">
    <source>
        <dbReference type="EMBL" id="MFD2638891.1"/>
    </source>
</evidence>
<accession>A0ABW5QAT1</accession>
<keyword evidence="3" id="KW-1185">Reference proteome</keyword>
<sequence>MVIVIYVLISLYAILTGMAGIIQLKENEVQFRSVFFVVVSISMLINLFTPNKNSMIIMLIVLFIIMHILSITEGILTKRKLTYSHHIIRFIFHVILVLLVYNYIV</sequence>
<organism evidence="2 3">
    <name type="scientific">Piscibacillus salipiscarius</name>
    <dbReference type="NCBI Taxonomy" id="299480"/>
    <lineage>
        <taxon>Bacteria</taxon>
        <taxon>Bacillati</taxon>
        <taxon>Bacillota</taxon>
        <taxon>Bacilli</taxon>
        <taxon>Bacillales</taxon>
        <taxon>Bacillaceae</taxon>
        <taxon>Piscibacillus</taxon>
    </lineage>
</organism>
<dbReference type="RefSeq" id="WP_377328659.1">
    <property type="nucleotide sequence ID" value="NZ_JBHUMZ010000019.1"/>
</dbReference>
<proteinExistence type="predicted"/>
<feature type="transmembrane region" description="Helical" evidence="1">
    <location>
        <begin position="87"/>
        <end position="104"/>
    </location>
</feature>
<keyword evidence="1" id="KW-0472">Membrane</keyword>
<reference evidence="3" key="1">
    <citation type="journal article" date="2019" name="Int. J. Syst. Evol. Microbiol.">
        <title>The Global Catalogue of Microorganisms (GCM) 10K type strain sequencing project: providing services to taxonomists for standard genome sequencing and annotation.</title>
        <authorList>
            <consortium name="The Broad Institute Genomics Platform"/>
            <consortium name="The Broad Institute Genome Sequencing Center for Infectious Disease"/>
            <person name="Wu L."/>
            <person name="Ma J."/>
        </authorList>
    </citation>
    <scope>NUCLEOTIDE SEQUENCE [LARGE SCALE GENOMIC DNA]</scope>
    <source>
        <strain evidence="3">TISTR 1571</strain>
    </source>
</reference>
<feature type="transmembrane region" description="Helical" evidence="1">
    <location>
        <begin position="55"/>
        <end position="75"/>
    </location>
</feature>
<feature type="transmembrane region" description="Helical" evidence="1">
    <location>
        <begin position="31"/>
        <end position="49"/>
    </location>
</feature>